<evidence type="ECO:0000256" key="4">
    <source>
        <dbReference type="ARBA" id="ARBA00013170"/>
    </source>
</evidence>
<evidence type="ECO:0000256" key="12">
    <source>
        <dbReference type="ARBA" id="ARBA00023209"/>
    </source>
</evidence>
<comment type="caution">
    <text evidence="18">The sequence shown here is derived from an EMBL/GenBank/DDBJ whole genome shotgun (WGS) entry which is preliminary data.</text>
</comment>
<evidence type="ECO:0000256" key="14">
    <source>
        <dbReference type="ARBA" id="ARBA00048586"/>
    </source>
</evidence>
<feature type="transmembrane region" description="Helical" evidence="17">
    <location>
        <begin position="6"/>
        <end position="25"/>
    </location>
</feature>
<dbReference type="GO" id="GO:0046474">
    <property type="term" value="P:glycerophospholipid biosynthetic process"/>
    <property type="evidence" value="ECO:0007669"/>
    <property type="project" value="TreeGrafter"/>
</dbReference>
<dbReference type="InterPro" id="IPR050324">
    <property type="entry name" value="CDP-alcohol_PTase-I"/>
</dbReference>
<keyword evidence="11 17" id="KW-0472">Membrane</keyword>
<name>C4FHX8_9AQUI</name>
<evidence type="ECO:0000256" key="9">
    <source>
        <dbReference type="ARBA" id="ARBA00022989"/>
    </source>
</evidence>
<dbReference type="NCBIfam" id="TIGR00560">
    <property type="entry name" value="pgsA"/>
    <property type="match status" value="1"/>
</dbReference>
<dbReference type="Pfam" id="PF01066">
    <property type="entry name" value="CDP-OH_P_transf"/>
    <property type="match status" value="1"/>
</dbReference>
<feature type="transmembrane region" description="Helical" evidence="17">
    <location>
        <begin position="116"/>
        <end position="138"/>
    </location>
</feature>
<evidence type="ECO:0000256" key="3">
    <source>
        <dbReference type="ARBA" id="ARBA00010441"/>
    </source>
</evidence>
<evidence type="ECO:0000256" key="8">
    <source>
        <dbReference type="ARBA" id="ARBA00022692"/>
    </source>
</evidence>
<comment type="similarity">
    <text evidence="3 16">Belongs to the CDP-alcohol phosphatidyltransferase class-I family.</text>
</comment>
<keyword evidence="6" id="KW-0444">Lipid biosynthesis</keyword>
<evidence type="ECO:0000256" key="5">
    <source>
        <dbReference type="ARBA" id="ARBA00014944"/>
    </source>
</evidence>
<dbReference type="PANTHER" id="PTHR14269">
    <property type="entry name" value="CDP-DIACYLGLYCEROL--GLYCEROL-3-PHOSPHATE 3-PHOSPHATIDYLTRANSFERASE-RELATED"/>
    <property type="match status" value="1"/>
</dbReference>
<dbReference type="GO" id="GO:0016020">
    <property type="term" value="C:membrane"/>
    <property type="evidence" value="ECO:0007669"/>
    <property type="project" value="UniProtKB-SubCell"/>
</dbReference>
<dbReference type="InterPro" id="IPR048254">
    <property type="entry name" value="CDP_ALCOHOL_P_TRANSF_CS"/>
</dbReference>
<protein>
    <recommendedName>
        <fullName evidence="5 15">CDP-diacylglycerol--glycerol-3-phosphate 3-phosphatidyltransferase</fullName>
        <ecNumber evidence="4 15">2.7.8.5</ecNumber>
    </recommendedName>
</protein>
<dbReference type="OrthoDB" id="9796672at2"/>
<keyword evidence="12" id="KW-0594">Phospholipid biosynthesis</keyword>
<dbReference type="InterPro" id="IPR000462">
    <property type="entry name" value="CDP-OH_P_trans"/>
</dbReference>
<evidence type="ECO:0000313" key="19">
    <source>
        <dbReference type="Proteomes" id="UP000005540"/>
    </source>
</evidence>
<evidence type="ECO:0000256" key="15">
    <source>
        <dbReference type="NCBIfam" id="TIGR00560"/>
    </source>
</evidence>
<evidence type="ECO:0000256" key="13">
    <source>
        <dbReference type="ARBA" id="ARBA00023264"/>
    </source>
</evidence>
<dbReference type="RefSeq" id="WP_007545580.1">
    <property type="nucleotide sequence ID" value="NZ_ABZS01000009.1"/>
</dbReference>
<gene>
    <name evidence="18" type="primary">pgsA</name>
    <name evidence="18" type="ORF">SULYE_0157</name>
</gene>
<keyword evidence="9 17" id="KW-1133">Transmembrane helix</keyword>
<proteinExistence type="inferred from homology"/>
<comment type="subcellular location">
    <subcellularLocation>
        <location evidence="1">Membrane</location>
        <topology evidence="1">Multi-pass membrane protein</topology>
    </subcellularLocation>
</comment>
<dbReference type="Gene3D" id="1.20.120.1760">
    <property type="match status" value="1"/>
</dbReference>
<organism evidence="18 19">
    <name type="scientific">Sulfurihydrogenibium yellowstonense SS-5</name>
    <dbReference type="NCBI Taxonomy" id="432331"/>
    <lineage>
        <taxon>Bacteria</taxon>
        <taxon>Pseudomonadati</taxon>
        <taxon>Aquificota</taxon>
        <taxon>Aquificia</taxon>
        <taxon>Aquificales</taxon>
        <taxon>Hydrogenothermaceae</taxon>
        <taxon>Sulfurihydrogenibium</taxon>
    </lineage>
</organism>
<comment type="catalytic activity">
    <reaction evidence="14">
        <text>a CDP-1,2-diacyl-sn-glycerol + sn-glycerol 3-phosphate = a 1,2-diacyl-sn-glycero-3-phospho-(1'-sn-glycero-3'-phosphate) + CMP + H(+)</text>
        <dbReference type="Rhea" id="RHEA:12593"/>
        <dbReference type="ChEBI" id="CHEBI:15378"/>
        <dbReference type="ChEBI" id="CHEBI:57597"/>
        <dbReference type="ChEBI" id="CHEBI:58332"/>
        <dbReference type="ChEBI" id="CHEBI:60110"/>
        <dbReference type="ChEBI" id="CHEBI:60377"/>
        <dbReference type="EC" id="2.7.8.5"/>
    </reaction>
</comment>
<dbReference type="EC" id="2.7.8.5" evidence="4 15"/>
<keyword evidence="19" id="KW-1185">Reference proteome</keyword>
<evidence type="ECO:0000256" key="10">
    <source>
        <dbReference type="ARBA" id="ARBA00023098"/>
    </source>
</evidence>
<feature type="transmembrane region" description="Helical" evidence="17">
    <location>
        <begin position="30"/>
        <end position="50"/>
    </location>
</feature>
<evidence type="ECO:0000256" key="16">
    <source>
        <dbReference type="RuleBase" id="RU003750"/>
    </source>
</evidence>
<dbReference type="InterPro" id="IPR043130">
    <property type="entry name" value="CDP-OH_PTrfase_TM_dom"/>
</dbReference>
<dbReference type="Proteomes" id="UP000005540">
    <property type="component" value="Unassembled WGS sequence"/>
</dbReference>
<keyword evidence="13" id="KW-1208">Phospholipid metabolism</keyword>
<comment type="pathway">
    <text evidence="2">Phospholipid metabolism; phosphatidylglycerol biosynthesis; phosphatidylglycerol from CDP-diacylglycerol: step 1/2.</text>
</comment>
<evidence type="ECO:0000256" key="6">
    <source>
        <dbReference type="ARBA" id="ARBA00022516"/>
    </source>
</evidence>
<evidence type="ECO:0000256" key="7">
    <source>
        <dbReference type="ARBA" id="ARBA00022679"/>
    </source>
</evidence>
<keyword evidence="10" id="KW-0443">Lipid metabolism</keyword>
<dbReference type="AlphaFoldDB" id="C4FHX8"/>
<sequence>MNIGFANLVTLSRLVIIPFLIYSILKDNYFLSGLLVIVAILTDYLDGIIARASNDVTKHGELLDPAVDKIFTVSVLVALVEKHIVNSFEVFLIIAREMLVTWVRSVLVNKGIVVPAYFLGKLKTSIQLLAIFLLSINFVELGKITLWISIFLAYVSGFEYFMIFYKEKAWK</sequence>
<accession>C4FHX8</accession>
<feature type="transmembrane region" description="Helical" evidence="17">
    <location>
        <begin position="70"/>
        <end position="95"/>
    </location>
</feature>
<keyword evidence="8 17" id="KW-0812">Transmembrane</keyword>
<keyword evidence="7 16" id="KW-0808">Transferase</keyword>
<evidence type="ECO:0000256" key="2">
    <source>
        <dbReference type="ARBA" id="ARBA00005042"/>
    </source>
</evidence>
<dbReference type="PROSITE" id="PS00379">
    <property type="entry name" value="CDP_ALCOHOL_P_TRANSF"/>
    <property type="match status" value="1"/>
</dbReference>
<feature type="transmembrane region" description="Helical" evidence="17">
    <location>
        <begin position="144"/>
        <end position="165"/>
    </location>
</feature>
<evidence type="ECO:0000313" key="18">
    <source>
        <dbReference type="EMBL" id="EEP61316.1"/>
    </source>
</evidence>
<dbReference type="PIRSF" id="PIRSF000847">
    <property type="entry name" value="Phos_ph_gly_syn"/>
    <property type="match status" value="1"/>
</dbReference>
<evidence type="ECO:0000256" key="11">
    <source>
        <dbReference type="ARBA" id="ARBA00023136"/>
    </source>
</evidence>
<dbReference type="GO" id="GO:0008444">
    <property type="term" value="F:CDP-diacylglycerol-glycerol-3-phosphate 3-phosphatidyltransferase activity"/>
    <property type="evidence" value="ECO:0007669"/>
    <property type="project" value="UniProtKB-UniRule"/>
</dbReference>
<reference evidence="18 19" key="1">
    <citation type="submission" date="2009-04" db="EMBL/GenBank/DDBJ databases">
        <authorList>
            <person name="Reysenbach A.-L."/>
            <person name="Heidelberg J.F."/>
            <person name="Nelson W.C."/>
        </authorList>
    </citation>
    <scope>NUCLEOTIDE SEQUENCE [LARGE SCALE GENOMIC DNA]</scope>
    <source>
        <strain evidence="18 19">SS-5</strain>
    </source>
</reference>
<evidence type="ECO:0000256" key="1">
    <source>
        <dbReference type="ARBA" id="ARBA00004141"/>
    </source>
</evidence>
<dbReference type="PANTHER" id="PTHR14269:SF62">
    <property type="entry name" value="CDP-DIACYLGLYCEROL--GLYCEROL-3-PHOSPHATE 3-PHOSPHATIDYLTRANSFERASE 1, CHLOROPLASTIC"/>
    <property type="match status" value="1"/>
</dbReference>
<evidence type="ECO:0000256" key="17">
    <source>
        <dbReference type="SAM" id="Phobius"/>
    </source>
</evidence>
<dbReference type="EMBL" id="ABZS01000009">
    <property type="protein sequence ID" value="EEP61316.1"/>
    <property type="molecule type" value="Genomic_DNA"/>
</dbReference>
<dbReference type="InterPro" id="IPR004570">
    <property type="entry name" value="Phosphatidylglycerol_P_synth"/>
</dbReference>